<dbReference type="GO" id="GO:0006508">
    <property type="term" value="P:proteolysis"/>
    <property type="evidence" value="ECO:0007669"/>
    <property type="project" value="UniProtKB-KW"/>
</dbReference>
<sequence>MIYTLRHRTTYRYGKPVRFARCSLRLKPQDGEGQSVLASAVTIDPSPTTALMRRDYFGIEAVAITLDTPHTTFSVEALSTVRVERRTPPEPEAGLPWEQVRDAVVASRDLCGRAPVHFLFPSGRVPLVPEVTEYARASFSPGRSAYGAAHDLMLRIGADFRFDSKATNVRTPLAESFALRAGVCQDFAHVMIAGLRGMGLPAAYVSGYLRTVPPPGRPRLRGADASHAWVAVWCGEGWLGLDPTNGVPVRDDHIVVARGRDYGDVAPVDGIVSGSGKQRLKVEVDVIPETETQDVSQPGLALVS</sequence>
<dbReference type="RefSeq" id="WP_092044946.1">
    <property type="nucleotide sequence ID" value="NZ_FOTK01000035.1"/>
</dbReference>
<dbReference type="AlphaFoldDB" id="A0A1I4REZ0"/>
<evidence type="ECO:0000313" key="2">
    <source>
        <dbReference type="EMBL" id="SFM50606.1"/>
    </source>
</evidence>
<dbReference type="SUPFAM" id="SSF54001">
    <property type="entry name" value="Cysteine proteinases"/>
    <property type="match status" value="1"/>
</dbReference>
<accession>A0A1I4REZ0</accession>
<dbReference type="STRING" id="582667.SAMN05192568_103523"/>
<dbReference type="Gene3D" id="3.10.620.30">
    <property type="match status" value="1"/>
</dbReference>
<dbReference type="PANTHER" id="PTHR33490">
    <property type="entry name" value="BLR5614 PROTEIN-RELATED"/>
    <property type="match status" value="1"/>
</dbReference>
<name>A0A1I4REZ0_9HYPH</name>
<evidence type="ECO:0000259" key="1">
    <source>
        <dbReference type="SMART" id="SM00460"/>
    </source>
</evidence>
<dbReference type="GO" id="GO:0008233">
    <property type="term" value="F:peptidase activity"/>
    <property type="evidence" value="ECO:0007669"/>
    <property type="project" value="UniProtKB-KW"/>
</dbReference>
<dbReference type="EMBL" id="FOTK01000035">
    <property type="protein sequence ID" value="SFM50606.1"/>
    <property type="molecule type" value="Genomic_DNA"/>
</dbReference>
<organism evidence="2 3">
    <name type="scientific">Methylobacterium pseudosasicola</name>
    <dbReference type="NCBI Taxonomy" id="582667"/>
    <lineage>
        <taxon>Bacteria</taxon>
        <taxon>Pseudomonadati</taxon>
        <taxon>Pseudomonadota</taxon>
        <taxon>Alphaproteobacteria</taxon>
        <taxon>Hyphomicrobiales</taxon>
        <taxon>Methylobacteriaceae</taxon>
        <taxon>Methylobacterium</taxon>
    </lineage>
</organism>
<keyword evidence="2" id="KW-0645">Protease</keyword>
<dbReference type="InterPro" id="IPR002931">
    <property type="entry name" value="Transglutaminase-like"/>
</dbReference>
<dbReference type="InterPro" id="IPR013589">
    <property type="entry name" value="Bac_transglu_N"/>
</dbReference>
<dbReference type="Proteomes" id="UP000199048">
    <property type="component" value="Unassembled WGS sequence"/>
</dbReference>
<gene>
    <name evidence="2" type="ORF">SAMN05192568_103523</name>
</gene>
<keyword evidence="3" id="KW-1185">Reference proteome</keyword>
<dbReference type="Pfam" id="PF08379">
    <property type="entry name" value="Bact_transglu_N"/>
    <property type="match status" value="1"/>
</dbReference>
<dbReference type="InterPro" id="IPR038765">
    <property type="entry name" value="Papain-like_cys_pep_sf"/>
</dbReference>
<evidence type="ECO:0000313" key="3">
    <source>
        <dbReference type="Proteomes" id="UP000199048"/>
    </source>
</evidence>
<feature type="domain" description="Transglutaminase-like" evidence="1">
    <location>
        <begin position="176"/>
        <end position="245"/>
    </location>
</feature>
<dbReference type="Pfam" id="PF01841">
    <property type="entry name" value="Transglut_core"/>
    <property type="match status" value="1"/>
</dbReference>
<dbReference type="OrthoDB" id="9804023at2"/>
<proteinExistence type="predicted"/>
<dbReference type="SMART" id="SM00460">
    <property type="entry name" value="TGc"/>
    <property type="match status" value="1"/>
</dbReference>
<reference evidence="3" key="1">
    <citation type="submission" date="2016-10" db="EMBL/GenBank/DDBJ databases">
        <authorList>
            <person name="Varghese N."/>
            <person name="Submissions S."/>
        </authorList>
    </citation>
    <scope>NUCLEOTIDE SEQUENCE [LARGE SCALE GENOMIC DNA]</scope>
    <source>
        <strain evidence="3">BL36</strain>
    </source>
</reference>
<dbReference type="PANTHER" id="PTHR33490:SF7">
    <property type="entry name" value="BLR2979 PROTEIN"/>
    <property type="match status" value="1"/>
</dbReference>
<keyword evidence="2" id="KW-0378">Hydrolase</keyword>
<protein>
    <submittedName>
        <fullName evidence="2">Transglutaminase-like enzyme, putative cysteine protease</fullName>
    </submittedName>
</protein>